<evidence type="ECO:0000256" key="1">
    <source>
        <dbReference type="ARBA" id="ARBA00010617"/>
    </source>
</evidence>
<dbReference type="InterPro" id="IPR050364">
    <property type="entry name" value="Cytochrome_P450_fung"/>
</dbReference>
<proteinExistence type="inferred from homology"/>
<organism evidence="7 8">
    <name type="scientific">Penicillium solitum</name>
    <dbReference type="NCBI Taxonomy" id="60172"/>
    <lineage>
        <taxon>Eukaryota</taxon>
        <taxon>Fungi</taxon>
        <taxon>Dikarya</taxon>
        <taxon>Ascomycota</taxon>
        <taxon>Pezizomycotina</taxon>
        <taxon>Eurotiomycetes</taxon>
        <taxon>Eurotiomycetidae</taxon>
        <taxon>Eurotiales</taxon>
        <taxon>Aspergillaceae</taxon>
        <taxon>Penicillium</taxon>
    </lineage>
</organism>
<evidence type="ECO:0000256" key="2">
    <source>
        <dbReference type="ARBA" id="ARBA00022723"/>
    </source>
</evidence>
<dbReference type="STRING" id="60172.A0A1V6QV69"/>
<keyword evidence="2 5" id="KW-0479">Metal-binding</keyword>
<comment type="cofactor">
    <cofactor evidence="5">
        <name>heme</name>
        <dbReference type="ChEBI" id="CHEBI:30413"/>
    </cofactor>
</comment>
<evidence type="ECO:0008006" key="9">
    <source>
        <dbReference type="Google" id="ProtNLM"/>
    </source>
</evidence>
<dbReference type="PRINTS" id="PR00385">
    <property type="entry name" value="P450"/>
</dbReference>
<evidence type="ECO:0000256" key="3">
    <source>
        <dbReference type="ARBA" id="ARBA00023002"/>
    </source>
</evidence>
<name>A0A1V6QV69_9EURO</name>
<dbReference type="Gene3D" id="1.10.630.10">
    <property type="entry name" value="Cytochrome P450"/>
    <property type="match status" value="1"/>
</dbReference>
<dbReference type="GO" id="GO:0005506">
    <property type="term" value="F:iron ion binding"/>
    <property type="evidence" value="ECO:0007669"/>
    <property type="project" value="InterPro"/>
</dbReference>
<dbReference type="PANTHER" id="PTHR46300">
    <property type="entry name" value="P450, PUTATIVE (EUROFUNG)-RELATED-RELATED"/>
    <property type="match status" value="1"/>
</dbReference>
<comment type="similarity">
    <text evidence="1 6">Belongs to the cytochrome P450 family.</text>
</comment>
<keyword evidence="3 6" id="KW-0560">Oxidoreductase</keyword>
<dbReference type="SUPFAM" id="SSF48264">
    <property type="entry name" value="Cytochrome P450"/>
    <property type="match status" value="1"/>
</dbReference>
<keyword evidence="6" id="KW-0503">Monooxygenase</keyword>
<keyword evidence="8" id="KW-1185">Reference proteome</keyword>
<gene>
    <name evidence="7" type="ORF">PENSOL_c035G11921</name>
</gene>
<reference evidence="8" key="1">
    <citation type="journal article" date="2017" name="Nat. Microbiol.">
        <title>Global analysis of biosynthetic gene clusters reveals vast potential of secondary metabolite production in Penicillium species.</title>
        <authorList>
            <person name="Nielsen J.C."/>
            <person name="Grijseels S."/>
            <person name="Prigent S."/>
            <person name="Ji B."/>
            <person name="Dainat J."/>
            <person name="Nielsen K.F."/>
            <person name="Frisvad J.C."/>
            <person name="Workman M."/>
            <person name="Nielsen J."/>
        </authorList>
    </citation>
    <scope>NUCLEOTIDE SEQUENCE [LARGE SCALE GENOMIC DNA]</scope>
    <source>
        <strain evidence="8">IBT 29525</strain>
    </source>
</reference>
<protein>
    <recommendedName>
        <fullName evidence="9">O-methylsterigmatocystin oxidoreductase</fullName>
    </recommendedName>
</protein>
<dbReference type="InterPro" id="IPR017972">
    <property type="entry name" value="Cyt_P450_CS"/>
</dbReference>
<dbReference type="GO" id="GO:0004497">
    <property type="term" value="F:monooxygenase activity"/>
    <property type="evidence" value="ECO:0007669"/>
    <property type="project" value="UniProtKB-KW"/>
</dbReference>
<dbReference type="PROSITE" id="PS00086">
    <property type="entry name" value="CYTOCHROME_P450"/>
    <property type="match status" value="1"/>
</dbReference>
<dbReference type="Proteomes" id="UP000191612">
    <property type="component" value="Unassembled WGS sequence"/>
</dbReference>
<keyword evidence="5 6" id="KW-0349">Heme</keyword>
<comment type="caution">
    <text evidence="7">The sequence shown here is derived from an EMBL/GenBank/DDBJ whole genome shotgun (WGS) entry which is preliminary data.</text>
</comment>
<evidence type="ECO:0000256" key="4">
    <source>
        <dbReference type="ARBA" id="ARBA00023004"/>
    </source>
</evidence>
<dbReference type="PRINTS" id="PR00463">
    <property type="entry name" value="EP450I"/>
</dbReference>
<evidence type="ECO:0000256" key="5">
    <source>
        <dbReference type="PIRSR" id="PIRSR602401-1"/>
    </source>
</evidence>
<dbReference type="InterPro" id="IPR001128">
    <property type="entry name" value="Cyt_P450"/>
</dbReference>
<dbReference type="Pfam" id="PF00067">
    <property type="entry name" value="p450"/>
    <property type="match status" value="1"/>
</dbReference>
<evidence type="ECO:0000313" key="8">
    <source>
        <dbReference type="Proteomes" id="UP000191612"/>
    </source>
</evidence>
<evidence type="ECO:0000313" key="7">
    <source>
        <dbReference type="EMBL" id="OQD93099.1"/>
    </source>
</evidence>
<dbReference type="EMBL" id="MDYO01000035">
    <property type="protein sequence ID" value="OQD93099.1"/>
    <property type="molecule type" value="Genomic_DNA"/>
</dbReference>
<dbReference type="InterPro" id="IPR002401">
    <property type="entry name" value="Cyt_P450_E_grp-I"/>
</dbReference>
<dbReference type="GO" id="GO:0016705">
    <property type="term" value="F:oxidoreductase activity, acting on paired donors, with incorporation or reduction of molecular oxygen"/>
    <property type="evidence" value="ECO:0007669"/>
    <property type="project" value="InterPro"/>
</dbReference>
<feature type="binding site" description="axial binding residue" evidence="5">
    <location>
        <position position="444"/>
    </location>
    <ligand>
        <name>heme</name>
        <dbReference type="ChEBI" id="CHEBI:30413"/>
    </ligand>
    <ligandPart>
        <name>Fe</name>
        <dbReference type="ChEBI" id="CHEBI:18248"/>
    </ligandPart>
</feature>
<keyword evidence="4 5" id="KW-0408">Iron</keyword>
<evidence type="ECO:0000256" key="6">
    <source>
        <dbReference type="RuleBase" id="RU000461"/>
    </source>
</evidence>
<dbReference type="CDD" id="cd11065">
    <property type="entry name" value="CYP64-like"/>
    <property type="match status" value="1"/>
</dbReference>
<dbReference type="GO" id="GO:0043386">
    <property type="term" value="P:mycotoxin biosynthetic process"/>
    <property type="evidence" value="ECO:0007669"/>
    <property type="project" value="UniProtKB-ARBA"/>
</dbReference>
<dbReference type="InterPro" id="IPR036396">
    <property type="entry name" value="Cyt_P450_sf"/>
</dbReference>
<dbReference type="PANTHER" id="PTHR46300:SF12">
    <property type="entry name" value="P450, PUTATIVE (EUROFUNG)-RELATED"/>
    <property type="match status" value="1"/>
</dbReference>
<dbReference type="AlphaFoldDB" id="A0A1V6QV69"/>
<accession>A0A1V6QV69</accession>
<dbReference type="GO" id="GO:0020037">
    <property type="term" value="F:heme binding"/>
    <property type="evidence" value="ECO:0007669"/>
    <property type="project" value="InterPro"/>
</dbReference>
<sequence length="529" mass="59242">MLLFTVISSILLGALVLYVAKMLLSRQRLAGPLPPGPRPTPVLGNISDLPPPGTQDWMHWLQHKDAYGPVSSITVLGQTIVILNDAKPAMELLAKRSSKYSSRPNLVFASEMVGWENFLAMQKYSARFRSYRKAMQPYIGSESAVAQFNPLQEVETNRFLFRVLEDPTKLIEHIQTEAGAIILKIAYGYTIEPHKRDPLVHIANLALDHFSKASTPGTWLVDIIPPLKHVPSWLPGASFKRTAQAWKKNLMILAEKPYAFAHRQTEEGRYQPSYLSNLFKTTGCPPPGSEEEFVAKWSAASLYAGGADTTVCAMECLFLALTLYPDVQGKAQNEIDRVLGPCQLPTVADRSRLPYIDAVVKEVLRWHPVAPMGLPHATTEDDTWGEYFIPKGSFLMPNIWGMMHDPAVYHDPMVFKPERFLGIDGREPELDPHDLAFGFGRRICPARILADNTLYLSAAQSLAVFNIRKAVEDGKEIEVEPKFQPGVISHPEPWRFHIEPRSTAHESLIRSVEQKYPWEASNAADLGDI</sequence>